<evidence type="ECO:0000313" key="2">
    <source>
        <dbReference type="EMBL" id="SES96269.1"/>
    </source>
</evidence>
<dbReference type="Proteomes" id="UP000199181">
    <property type="component" value="Unassembled WGS sequence"/>
</dbReference>
<keyword evidence="3" id="KW-1185">Reference proteome</keyword>
<organism evidence="2 3">
    <name type="scientific">Stigmatella erecta</name>
    <dbReference type="NCBI Taxonomy" id="83460"/>
    <lineage>
        <taxon>Bacteria</taxon>
        <taxon>Pseudomonadati</taxon>
        <taxon>Myxococcota</taxon>
        <taxon>Myxococcia</taxon>
        <taxon>Myxococcales</taxon>
        <taxon>Cystobacterineae</taxon>
        <taxon>Archangiaceae</taxon>
        <taxon>Stigmatella</taxon>
    </lineage>
</organism>
<dbReference type="InterPro" id="IPR008249">
    <property type="entry name" value="UPF0231"/>
</dbReference>
<gene>
    <name evidence="2" type="ORF">SAMN05443639_101767</name>
</gene>
<evidence type="ECO:0000256" key="1">
    <source>
        <dbReference type="ARBA" id="ARBA00005367"/>
    </source>
</evidence>
<evidence type="ECO:0000313" key="3">
    <source>
        <dbReference type="Proteomes" id="UP000199181"/>
    </source>
</evidence>
<dbReference type="RefSeq" id="WP_093515630.1">
    <property type="nucleotide sequence ID" value="NZ_FOIJ01000001.1"/>
</dbReference>
<comment type="similarity">
    <text evidence="1">Belongs to the UPF0231 family.</text>
</comment>
<dbReference type="AlphaFoldDB" id="A0A1I0APN9"/>
<proteinExistence type="inferred from homology"/>
<reference evidence="3" key="1">
    <citation type="submission" date="2016-10" db="EMBL/GenBank/DDBJ databases">
        <authorList>
            <person name="Varghese N."/>
            <person name="Submissions S."/>
        </authorList>
    </citation>
    <scope>NUCLEOTIDE SEQUENCE [LARGE SCALE GENOMIC DNA]</scope>
    <source>
        <strain evidence="3">DSM 16858</strain>
    </source>
</reference>
<sequence length="111" mass="12604">MRQKLRFTWDQRGDATVLAEPPHDVLAGYLSEELQTNAPVCRRVLDTIQSLRVGRRSSWDTEGQAWSVSLNRARAAIVSEYAVPGRSLDLTLEEFEEAVGSWLRFIELSRA</sequence>
<dbReference type="EMBL" id="FOIJ01000001">
    <property type="protein sequence ID" value="SES96269.1"/>
    <property type="molecule type" value="Genomic_DNA"/>
</dbReference>
<dbReference type="Pfam" id="PF06062">
    <property type="entry name" value="UPF0231"/>
    <property type="match status" value="1"/>
</dbReference>
<accession>A0A1I0APN9</accession>
<name>A0A1I0APN9_9BACT</name>
<protein>
    <submittedName>
        <fullName evidence="2">Uncharacterized protein</fullName>
    </submittedName>
</protein>